<dbReference type="RefSeq" id="WP_071933045.1">
    <property type="nucleotide sequence ID" value="NZ_CP016804.1"/>
</dbReference>
<feature type="binding site" evidence="5">
    <location>
        <position position="38"/>
    </location>
    <ligand>
        <name>FMN</name>
        <dbReference type="ChEBI" id="CHEBI:58210"/>
    </ligand>
</feature>
<dbReference type="EMBL" id="CP016804">
    <property type="protein sequence ID" value="APE95526.1"/>
    <property type="molecule type" value="Genomic_DNA"/>
</dbReference>
<dbReference type="InterPro" id="IPR003382">
    <property type="entry name" value="Flavoprotein"/>
</dbReference>
<keyword evidence="8" id="KW-1185">Reference proteome</keyword>
<evidence type="ECO:0000256" key="1">
    <source>
        <dbReference type="ARBA" id="ARBA00022602"/>
    </source>
</evidence>
<dbReference type="InterPro" id="IPR036551">
    <property type="entry name" value="Flavin_trans-like"/>
</dbReference>
<dbReference type="AlphaFoldDB" id="A0A1J1ABL5"/>
<dbReference type="Proteomes" id="UP000186165">
    <property type="component" value="Chromosome"/>
</dbReference>
<keyword evidence="2 5" id="KW-0285">Flavoprotein</keyword>
<dbReference type="HAMAP" id="MF_01984">
    <property type="entry name" value="ubiX_pad"/>
    <property type="match status" value="1"/>
</dbReference>
<evidence type="ECO:0000256" key="5">
    <source>
        <dbReference type="HAMAP-Rule" id="MF_01984"/>
    </source>
</evidence>
<evidence type="ECO:0000256" key="2">
    <source>
        <dbReference type="ARBA" id="ARBA00022630"/>
    </source>
</evidence>
<dbReference type="SUPFAM" id="SSF52507">
    <property type="entry name" value="Homo-oligomeric flavin-containing Cys decarboxylases, HFCD"/>
    <property type="match status" value="1"/>
</dbReference>
<organism evidence="7 8">
    <name type="scientific">Halodesulfurarchaeum formicicum</name>
    <dbReference type="NCBI Taxonomy" id="1873524"/>
    <lineage>
        <taxon>Archaea</taxon>
        <taxon>Methanobacteriati</taxon>
        <taxon>Methanobacteriota</taxon>
        <taxon>Stenosarchaea group</taxon>
        <taxon>Halobacteria</taxon>
        <taxon>Halobacteriales</taxon>
        <taxon>Halobacteriaceae</taxon>
        <taxon>Halodesulfurarchaeum</taxon>
    </lineage>
</organism>
<proteinExistence type="inferred from homology"/>
<dbReference type="KEGG" id="hhsr:HSR6_1075"/>
<feature type="domain" description="Flavoprotein" evidence="6">
    <location>
        <begin position="6"/>
        <end position="175"/>
    </location>
</feature>
<keyword evidence="4 5" id="KW-0808">Transferase</keyword>
<feature type="binding site" evidence="5">
    <location>
        <begin position="91"/>
        <end position="94"/>
    </location>
    <ligand>
        <name>FMN</name>
        <dbReference type="ChEBI" id="CHEBI:58210"/>
    </ligand>
</feature>
<reference evidence="8" key="1">
    <citation type="submission" date="2016-08" db="EMBL/GenBank/DDBJ databases">
        <title>Discovery of first anaerobic lithoheterotrophic haloarchae widely represented in hypersaline habitats.</title>
        <authorList>
            <person name="Sorokin D.Y."/>
            <person name="Kublanov I.V."/>
            <person name="Roman P."/>
            <person name="Sinninghe Damste J.S."/>
            <person name="Golyshin P.N."/>
            <person name="Rojo D."/>
            <person name="Ciordia S."/>
            <person name="Mena Md.C."/>
            <person name="Ferrer M."/>
            <person name="Smedile F."/>
            <person name="Messina E."/>
            <person name="La Cono V."/>
            <person name="Yakimov M.M."/>
        </authorList>
    </citation>
    <scope>NUCLEOTIDE SEQUENCE [LARGE SCALE GENOMIC DNA]</scope>
    <source>
        <strain evidence="8">HSR6</strain>
    </source>
</reference>
<dbReference type="NCBIfam" id="NF004685">
    <property type="entry name" value="PRK06029.1"/>
    <property type="match status" value="1"/>
</dbReference>
<accession>A0A1J1ABL5</accession>
<evidence type="ECO:0000256" key="4">
    <source>
        <dbReference type="ARBA" id="ARBA00022679"/>
    </source>
</evidence>
<protein>
    <recommendedName>
        <fullName evidence="5">Flavin prenyltransferase UbiX</fullName>
        <ecNumber evidence="5">2.5.1.129</ecNumber>
    </recommendedName>
</protein>
<gene>
    <name evidence="5 7" type="primary">ubiX</name>
    <name evidence="7" type="ORF">HSR6_1075</name>
</gene>
<dbReference type="InterPro" id="IPR004507">
    <property type="entry name" value="UbiX-like"/>
</dbReference>
<dbReference type="GeneID" id="30417599"/>
<comment type="caution">
    <text evidence="5">Lacks conserved residue(s) required for the propagation of feature annotation.</text>
</comment>
<feature type="binding site" evidence="5">
    <location>
        <position position="126"/>
    </location>
    <ligand>
        <name>FMN</name>
        <dbReference type="ChEBI" id="CHEBI:58210"/>
    </ligand>
</feature>
<keyword evidence="3 5" id="KW-0288">FMN</keyword>
<feature type="binding site" evidence="5">
    <location>
        <position position="156"/>
    </location>
    <ligand>
        <name>dimethylallyl phosphate</name>
        <dbReference type="ChEBI" id="CHEBI:88052"/>
    </ligand>
</feature>
<evidence type="ECO:0000256" key="3">
    <source>
        <dbReference type="ARBA" id="ARBA00022643"/>
    </source>
</evidence>
<keyword evidence="1 5" id="KW-0637">Prenyltransferase</keyword>
<dbReference type="GO" id="GO:0106141">
    <property type="term" value="F:flavin prenyltransferase activity"/>
    <property type="evidence" value="ECO:0007669"/>
    <property type="project" value="UniProtKB-EC"/>
</dbReference>
<sequence>MTERETVVVGLSGASGTRLGVATVEALAEHFSVHAVVTDGARAVMDHETDSRAETMAALESMATVHDGEDLSAPIASGSVPTAGMVVVPASMKSVAAIANGYAENLLVRAADVTLKEDRTLVVVPRESPLNEAHLENLLALRKRGVAVVPPVLGFYYDPQDIQDVIDRTVGTILDRFDVEHDRYEPWDPV</sequence>
<dbReference type="NCBIfam" id="TIGR00421">
    <property type="entry name" value="ubiX_pad"/>
    <property type="match status" value="1"/>
</dbReference>
<dbReference type="OrthoDB" id="9540at2157"/>
<dbReference type="Pfam" id="PF02441">
    <property type="entry name" value="Flavoprotein"/>
    <property type="match status" value="1"/>
</dbReference>
<evidence type="ECO:0000313" key="7">
    <source>
        <dbReference type="EMBL" id="APE95526.1"/>
    </source>
</evidence>
<comment type="catalytic activity">
    <reaction evidence="5">
        <text>dimethylallyl phosphate + FMNH2 = prenylated FMNH2 + phosphate</text>
        <dbReference type="Rhea" id="RHEA:37743"/>
        <dbReference type="ChEBI" id="CHEBI:43474"/>
        <dbReference type="ChEBI" id="CHEBI:57618"/>
        <dbReference type="ChEBI" id="CHEBI:87467"/>
        <dbReference type="ChEBI" id="CHEBI:88052"/>
        <dbReference type="EC" id="2.5.1.129"/>
    </reaction>
</comment>
<evidence type="ECO:0000313" key="8">
    <source>
        <dbReference type="Proteomes" id="UP000186165"/>
    </source>
</evidence>
<dbReference type="Gene3D" id="3.40.50.1950">
    <property type="entry name" value="Flavin prenyltransferase-like"/>
    <property type="match status" value="1"/>
</dbReference>
<dbReference type="EC" id="2.5.1.129" evidence="5"/>
<name>A0A1J1ABL5_9EURY</name>
<evidence type="ECO:0000259" key="6">
    <source>
        <dbReference type="Pfam" id="PF02441"/>
    </source>
</evidence>
<feature type="binding site" evidence="5">
    <location>
        <begin position="13"/>
        <end position="15"/>
    </location>
    <ligand>
        <name>FMN</name>
        <dbReference type="ChEBI" id="CHEBI:58210"/>
    </ligand>
</feature>
<comment type="similarity">
    <text evidence="5">Belongs to the UbiX/PAD1 family.</text>
</comment>
<comment type="function">
    <text evidence="5">Flavin prenyltransferase that catalyzes the synthesis of the prenylated FMN cofactor (prenyl-FMN) for 4-hydroxy-3-polyprenylbenzoic acid decarboxylase UbiD. The prenyltransferase is metal-independent and links a dimethylallyl moiety from dimethylallyl monophosphate (DMAP) to the flavin N5 and C6 atoms of FMN.</text>
</comment>